<dbReference type="AlphaFoldDB" id="A0A6A4VQI7"/>
<keyword evidence="3" id="KW-1185">Reference proteome</keyword>
<dbReference type="Proteomes" id="UP000440578">
    <property type="component" value="Unassembled WGS sequence"/>
</dbReference>
<evidence type="ECO:0000313" key="2">
    <source>
        <dbReference type="EMBL" id="KAF0296906.1"/>
    </source>
</evidence>
<dbReference type="GO" id="GO:0016791">
    <property type="term" value="F:phosphatase activity"/>
    <property type="evidence" value="ECO:0007669"/>
    <property type="project" value="TreeGrafter"/>
</dbReference>
<evidence type="ECO:0000256" key="1">
    <source>
        <dbReference type="SAM" id="MobiDB-lite"/>
    </source>
</evidence>
<reference evidence="2 3" key="1">
    <citation type="submission" date="2019-07" db="EMBL/GenBank/DDBJ databases">
        <title>Draft genome assembly of a fouling barnacle, Amphibalanus amphitrite (Darwin, 1854): The first reference genome for Thecostraca.</title>
        <authorList>
            <person name="Kim W."/>
        </authorList>
    </citation>
    <scope>NUCLEOTIDE SEQUENCE [LARGE SCALE GENOMIC DNA]</scope>
    <source>
        <strain evidence="2">SNU_AA5</strain>
        <tissue evidence="2">Soma without cirri and trophi</tissue>
    </source>
</reference>
<dbReference type="Pfam" id="PF09725">
    <property type="entry name" value="Fra10Ac1"/>
    <property type="match status" value="1"/>
</dbReference>
<gene>
    <name evidence="2" type="primary">FRA10AC1</name>
    <name evidence="2" type="ORF">FJT64_005646</name>
</gene>
<accession>A0A6A4VQI7</accession>
<dbReference type="EMBL" id="VIIS01001525">
    <property type="protein sequence ID" value="KAF0296906.1"/>
    <property type="molecule type" value="Genomic_DNA"/>
</dbReference>
<feature type="region of interest" description="Disordered" evidence="1">
    <location>
        <begin position="1"/>
        <end position="48"/>
    </location>
</feature>
<dbReference type="OrthoDB" id="197967at2759"/>
<organism evidence="2 3">
    <name type="scientific">Amphibalanus amphitrite</name>
    <name type="common">Striped barnacle</name>
    <name type="synonym">Balanus amphitrite</name>
    <dbReference type="NCBI Taxonomy" id="1232801"/>
    <lineage>
        <taxon>Eukaryota</taxon>
        <taxon>Metazoa</taxon>
        <taxon>Ecdysozoa</taxon>
        <taxon>Arthropoda</taxon>
        <taxon>Crustacea</taxon>
        <taxon>Multicrustacea</taxon>
        <taxon>Cirripedia</taxon>
        <taxon>Thoracica</taxon>
        <taxon>Thoracicalcarea</taxon>
        <taxon>Balanomorpha</taxon>
        <taxon>Balanoidea</taxon>
        <taxon>Balanidae</taxon>
        <taxon>Amphibalaninae</taxon>
        <taxon>Amphibalanus</taxon>
    </lineage>
</organism>
<sequence length="294" mass="34480">MSNEYESAFEGDSEVEARHRRRRDLAEKPRRPPAGRPEGAQFSEERAKHEGRVRRLHYLALNAYDRHKELINNYHLYHPGATAALQRDTSRDRNDYDVLREQHRFVWTTEDATDSWERRLAKRYYDKLYREYCICDLTYYKLNRVAMRWRTEKEVVAGKGQFTCGSKHCSAKESLTSWEVNFSYAEHGEQKNCLVKLRLCPECSRKLNHSKQRRKAKVYTKKKSKKDKKSHKVASDKQDDGPEAGPSDRAPPSISGAKDSVTPQGDDIWKQPAVVEEEKTRDEEFDEFLADLFM</sequence>
<feature type="region of interest" description="Disordered" evidence="1">
    <location>
        <begin position="211"/>
        <end position="282"/>
    </location>
</feature>
<proteinExistence type="predicted"/>
<feature type="compositionally biased region" description="Basic residues" evidence="1">
    <location>
        <begin position="211"/>
        <end position="232"/>
    </location>
</feature>
<dbReference type="InterPro" id="IPR019129">
    <property type="entry name" value="Folate-sensitive_fs_Fra10Ac1"/>
</dbReference>
<protein>
    <submittedName>
        <fullName evidence="2">Protein FRA10AC1</fullName>
    </submittedName>
</protein>
<dbReference type="InterPro" id="IPR050645">
    <property type="entry name" value="Histidine_acid_phosphatase"/>
</dbReference>
<comment type="caution">
    <text evidence="2">The sequence shown here is derived from an EMBL/GenBank/DDBJ whole genome shotgun (WGS) entry which is preliminary data.</text>
</comment>
<dbReference type="PANTHER" id="PTHR11567">
    <property type="entry name" value="ACID PHOSPHATASE-RELATED"/>
    <property type="match status" value="1"/>
</dbReference>
<dbReference type="PANTHER" id="PTHR11567:SF25">
    <property type="entry name" value="PROTEIN FRA10AC1"/>
    <property type="match status" value="1"/>
</dbReference>
<name>A0A6A4VQI7_AMPAM</name>
<evidence type="ECO:0000313" key="3">
    <source>
        <dbReference type="Proteomes" id="UP000440578"/>
    </source>
</evidence>